<dbReference type="InterPro" id="IPR027417">
    <property type="entry name" value="P-loop_NTPase"/>
</dbReference>
<feature type="domain" description="MCM AAA-lid" evidence="3">
    <location>
        <begin position="59"/>
        <end position="142"/>
    </location>
</feature>
<evidence type="ECO:0000259" key="4">
    <source>
        <dbReference type="Pfam" id="PF23191"/>
    </source>
</evidence>
<proteinExistence type="predicted"/>
<dbReference type="EMBL" id="JASCZI010211469">
    <property type="protein sequence ID" value="MED6192330.1"/>
    <property type="molecule type" value="Genomic_DNA"/>
</dbReference>
<evidence type="ECO:0000313" key="6">
    <source>
        <dbReference type="Proteomes" id="UP001341840"/>
    </source>
</evidence>
<evidence type="ECO:0000259" key="3">
    <source>
        <dbReference type="Pfam" id="PF17855"/>
    </source>
</evidence>
<dbReference type="InterPro" id="IPR056575">
    <property type="entry name" value="WH_MCM3_C"/>
</dbReference>
<dbReference type="InterPro" id="IPR041562">
    <property type="entry name" value="MCM_lid"/>
</dbReference>
<comment type="caution">
    <text evidence="5">The sequence shown here is derived from an EMBL/GenBank/DDBJ whole genome shotgun (WGS) entry which is preliminary data.</text>
</comment>
<accession>A0ABU6X2G1</accession>
<protein>
    <recommendedName>
        <fullName evidence="1">DNA helicase</fullName>
        <ecNumber evidence="1">3.6.4.12</ecNumber>
    </recommendedName>
</protein>
<dbReference type="PANTHER" id="PTHR11630:SF46">
    <property type="entry name" value="DNA REPLICATION LICENSING FACTOR MCM3-RELATED"/>
    <property type="match status" value="1"/>
</dbReference>
<dbReference type="InterPro" id="IPR031327">
    <property type="entry name" value="MCM"/>
</dbReference>
<name>A0ABU6X2G1_9FABA</name>
<dbReference type="Gene3D" id="3.40.50.300">
    <property type="entry name" value="P-loop containing nucleotide triphosphate hydrolases"/>
    <property type="match status" value="1"/>
</dbReference>
<dbReference type="PANTHER" id="PTHR11630">
    <property type="entry name" value="DNA REPLICATION LICENSING FACTOR MCM FAMILY MEMBER"/>
    <property type="match status" value="1"/>
</dbReference>
<dbReference type="Pfam" id="PF17855">
    <property type="entry name" value="MCM_lid"/>
    <property type="match status" value="1"/>
</dbReference>
<dbReference type="Proteomes" id="UP001341840">
    <property type="component" value="Unassembled WGS sequence"/>
</dbReference>
<feature type="domain" description="MCM3-like winged helix" evidence="4">
    <location>
        <begin position="208"/>
        <end position="277"/>
    </location>
</feature>
<evidence type="ECO:0000256" key="1">
    <source>
        <dbReference type="ARBA" id="ARBA00012551"/>
    </source>
</evidence>
<dbReference type="EC" id="3.6.4.12" evidence="1"/>
<sequence>MHRFRSATDGGGAAFDGSSRYGREDEAEADSSVFVKYNRMLHGKKTERGRKRDTLTIKFLKKYIHYAKHRIQPELSDEASDQIATAYAELRSANSNAKTGGTLPITARTLETIIRLSTAHAKLKLSRKVEKSDVDAALKVLNFAIYHKELTEMEERELEREKELERKRKAEHDAGGNDGADDGPRTRRSTSDAMEVDDDTPAPQSAASLTPERIEAFNSLFGQHMRGNRLDVISIADIESVIKGADSSYSSQDILDLLKKLEDDNRVMIADGRVHMIS</sequence>
<gene>
    <name evidence="5" type="ORF">PIB30_009139</name>
</gene>
<reference evidence="5 6" key="1">
    <citation type="journal article" date="2023" name="Plants (Basel)">
        <title>Bridging the Gap: Combining Genomics and Transcriptomics Approaches to Understand Stylosanthes scabra, an Orphan Legume from the Brazilian Caatinga.</title>
        <authorList>
            <person name="Ferreira-Neto J.R.C."/>
            <person name="da Silva M.D."/>
            <person name="Binneck E."/>
            <person name="de Melo N.F."/>
            <person name="da Silva R.H."/>
            <person name="de Melo A.L.T.M."/>
            <person name="Pandolfi V."/>
            <person name="Bustamante F.O."/>
            <person name="Brasileiro-Vidal A.C."/>
            <person name="Benko-Iseppon A.M."/>
        </authorList>
    </citation>
    <scope>NUCLEOTIDE SEQUENCE [LARGE SCALE GENOMIC DNA]</scope>
    <source>
        <tissue evidence="5">Leaves</tissue>
    </source>
</reference>
<dbReference type="Pfam" id="PF23191">
    <property type="entry name" value="WHD_MCM3_C"/>
    <property type="match status" value="1"/>
</dbReference>
<evidence type="ECO:0000256" key="2">
    <source>
        <dbReference type="SAM" id="MobiDB-lite"/>
    </source>
</evidence>
<organism evidence="5 6">
    <name type="scientific">Stylosanthes scabra</name>
    <dbReference type="NCBI Taxonomy" id="79078"/>
    <lineage>
        <taxon>Eukaryota</taxon>
        <taxon>Viridiplantae</taxon>
        <taxon>Streptophyta</taxon>
        <taxon>Embryophyta</taxon>
        <taxon>Tracheophyta</taxon>
        <taxon>Spermatophyta</taxon>
        <taxon>Magnoliopsida</taxon>
        <taxon>eudicotyledons</taxon>
        <taxon>Gunneridae</taxon>
        <taxon>Pentapetalae</taxon>
        <taxon>rosids</taxon>
        <taxon>fabids</taxon>
        <taxon>Fabales</taxon>
        <taxon>Fabaceae</taxon>
        <taxon>Papilionoideae</taxon>
        <taxon>50 kb inversion clade</taxon>
        <taxon>dalbergioids sensu lato</taxon>
        <taxon>Dalbergieae</taxon>
        <taxon>Pterocarpus clade</taxon>
        <taxon>Stylosanthes</taxon>
    </lineage>
</organism>
<feature type="region of interest" description="Disordered" evidence="2">
    <location>
        <begin position="154"/>
        <end position="211"/>
    </location>
</feature>
<keyword evidence="6" id="KW-1185">Reference proteome</keyword>
<feature type="region of interest" description="Disordered" evidence="2">
    <location>
        <begin position="1"/>
        <end position="22"/>
    </location>
</feature>
<dbReference type="SUPFAM" id="SSF52540">
    <property type="entry name" value="P-loop containing nucleoside triphosphate hydrolases"/>
    <property type="match status" value="1"/>
</dbReference>
<evidence type="ECO:0000313" key="5">
    <source>
        <dbReference type="EMBL" id="MED6192330.1"/>
    </source>
</evidence>
<feature type="compositionally biased region" description="Basic and acidic residues" evidence="2">
    <location>
        <begin position="154"/>
        <end position="175"/>
    </location>
</feature>